<dbReference type="SUPFAM" id="SSF55447">
    <property type="entry name" value="CO dehydrogenase flavoprotein C-terminal domain-like"/>
    <property type="match status" value="1"/>
</dbReference>
<dbReference type="GO" id="GO:0016491">
    <property type="term" value="F:oxidoreductase activity"/>
    <property type="evidence" value="ECO:0007669"/>
    <property type="project" value="UniProtKB-KW"/>
</dbReference>
<dbReference type="Gene3D" id="3.30.465.10">
    <property type="match status" value="1"/>
</dbReference>
<dbReference type="Pfam" id="PF00941">
    <property type="entry name" value="FAD_binding_5"/>
    <property type="match status" value="1"/>
</dbReference>
<keyword evidence="1" id="KW-0285">Flavoprotein</keyword>
<dbReference type="PANTHER" id="PTHR42659:SF2">
    <property type="entry name" value="XANTHINE DEHYDROGENASE SUBUNIT C-RELATED"/>
    <property type="match status" value="1"/>
</dbReference>
<evidence type="ECO:0000256" key="3">
    <source>
        <dbReference type="ARBA" id="ARBA00023002"/>
    </source>
</evidence>
<organism evidence="5 6">
    <name type="scientific">Actinokineospora auranticolor</name>
    <dbReference type="NCBI Taxonomy" id="155976"/>
    <lineage>
        <taxon>Bacteria</taxon>
        <taxon>Bacillati</taxon>
        <taxon>Actinomycetota</taxon>
        <taxon>Actinomycetes</taxon>
        <taxon>Pseudonocardiales</taxon>
        <taxon>Pseudonocardiaceae</taxon>
        <taxon>Actinokineospora</taxon>
    </lineage>
</organism>
<dbReference type="InterPro" id="IPR036683">
    <property type="entry name" value="CO_DH_flav_C_dom_sf"/>
</dbReference>
<name>A0A2S6GK76_9PSEU</name>
<proteinExistence type="predicted"/>
<dbReference type="AlphaFoldDB" id="A0A2S6GK76"/>
<dbReference type="InterPro" id="IPR051312">
    <property type="entry name" value="Diverse_Substr_Oxidored"/>
</dbReference>
<dbReference type="RefSeq" id="WP_181043669.1">
    <property type="nucleotide sequence ID" value="NZ_CP154825.1"/>
</dbReference>
<dbReference type="Gene3D" id="3.30.43.10">
    <property type="entry name" value="Uridine Diphospho-n-acetylenolpyruvylglucosamine Reductase, domain 2"/>
    <property type="match status" value="1"/>
</dbReference>
<dbReference type="EMBL" id="PTIX01000013">
    <property type="protein sequence ID" value="PPK65590.1"/>
    <property type="molecule type" value="Genomic_DNA"/>
</dbReference>
<dbReference type="InterPro" id="IPR016167">
    <property type="entry name" value="FAD-bd_PCMH_sub1"/>
</dbReference>
<comment type="caution">
    <text evidence="5">The sequence shown here is derived from an EMBL/GenBank/DDBJ whole genome shotgun (WGS) entry which is preliminary data.</text>
</comment>
<dbReference type="InterPro" id="IPR016169">
    <property type="entry name" value="FAD-bd_PCMH_sub2"/>
</dbReference>
<gene>
    <name evidence="5" type="ORF">CLV40_11374</name>
</gene>
<evidence type="ECO:0000259" key="4">
    <source>
        <dbReference type="PROSITE" id="PS51387"/>
    </source>
</evidence>
<dbReference type="InterPro" id="IPR005107">
    <property type="entry name" value="CO_DH_flav_C"/>
</dbReference>
<evidence type="ECO:0000256" key="2">
    <source>
        <dbReference type="ARBA" id="ARBA00022827"/>
    </source>
</evidence>
<keyword evidence="6" id="KW-1185">Reference proteome</keyword>
<keyword evidence="3" id="KW-0560">Oxidoreductase</keyword>
<evidence type="ECO:0000256" key="1">
    <source>
        <dbReference type="ARBA" id="ARBA00022630"/>
    </source>
</evidence>
<dbReference type="Gene3D" id="3.30.390.50">
    <property type="entry name" value="CO dehydrogenase flavoprotein, C-terminal domain"/>
    <property type="match status" value="1"/>
</dbReference>
<sequence>MLSRAAPRRVLRPRSVEEAAAVLADLPAAEVLGGGTVALPDWRRRGAPEFAVHLGAVVEPRRLGSRECGALVTLDELTRDARVPTALRQAAASVGGPAVRAMATVGGNVVAVRPGCVAVALLAVGAVGEGRDRGAPGESATFSLDDLFDSTDRLLLSTHWQSTTESAFAKLAVRSAGGPNVVSVAIGRTADTRAIAIGGPGTRPHRVAAAESDWGEGASAADVARAAAVGALVADDVTATARYRRAAVETLVRRLITTIEEGG</sequence>
<feature type="domain" description="FAD-binding PCMH-type" evidence="4">
    <location>
        <begin position="3"/>
        <end position="192"/>
    </location>
</feature>
<accession>A0A2S6GK76</accession>
<dbReference type="SMART" id="SM01092">
    <property type="entry name" value="CO_deh_flav_C"/>
    <property type="match status" value="1"/>
</dbReference>
<dbReference type="PROSITE" id="PS51387">
    <property type="entry name" value="FAD_PCMH"/>
    <property type="match status" value="1"/>
</dbReference>
<dbReference type="InterPro" id="IPR016166">
    <property type="entry name" value="FAD-bd_PCMH"/>
</dbReference>
<keyword evidence="2" id="KW-0274">FAD</keyword>
<dbReference type="PANTHER" id="PTHR42659">
    <property type="entry name" value="XANTHINE DEHYDROGENASE SUBUNIT C-RELATED"/>
    <property type="match status" value="1"/>
</dbReference>
<dbReference type="GO" id="GO:0071949">
    <property type="term" value="F:FAD binding"/>
    <property type="evidence" value="ECO:0007669"/>
    <property type="project" value="InterPro"/>
</dbReference>
<protein>
    <submittedName>
        <fullName evidence="5">CO/xanthine dehydrogenase FAD-binding subunit</fullName>
    </submittedName>
</protein>
<reference evidence="5 6" key="1">
    <citation type="submission" date="2018-02" db="EMBL/GenBank/DDBJ databases">
        <title>Genomic Encyclopedia of Archaeal and Bacterial Type Strains, Phase II (KMG-II): from individual species to whole genera.</title>
        <authorList>
            <person name="Goeker M."/>
        </authorList>
    </citation>
    <scope>NUCLEOTIDE SEQUENCE [LARGE SCALE GENOMIC DNA]</scope>
    <source>
        <strain evidence="5 6">YU 961-1</strain>
    </source>
</reference>
<dbReference type="InterPro" id="IPR036318">
    <property type="entry name" value="FAD-bd_PCMH-like_sf"/>
</dbReference>
<dbReference type="Proteomes" id="UP000239203">
    <property type="component" value="Unassembled WGS sequence"/>
</dbReference>
<dbReference type="SUPFAM" id="SSF56176">
    <property type="entry name" value="FAD-binding/transporter-associated domain-like"/>
    <property type="match status" value="1"/>
</dbReference>
<dbReference type="InterPro" id="IPR002346">
    <property type="entry name" value="Mopterin_DH_FAD-bd"/>
</dbReference>
<evidence type="ECO:0000313" key="5">
    <source>
        <dbReference type="EMBL" id="PPK65590.1"/>
    </source>
</evidence>
<evidence type="ECO:0000313" key="6">
    <source>
        <dbReference type="Proteomes" id="UP000239203"/>
    </source>
</evidence>